<dbReference type="FunFam" id="3.30.565.10:FF:000006">
    <property type="entry name" value="Sensor histidine kinase WalK"/>
    <property type="match status" value="1"/>
</dbReference>
<accession>A0A919U173</accession>
<feature type="transmembrane region" description="Helical" evidence="10">
    <location>
        <begin position="179"/>
        <end position="201"/>
    </location>
</feature>
<dbReference type="PROSITE" id="PS50113">
    <property type="entry name" value="PAC"/>
    <property type="match status" value="1"/>
</dbReference>
<dbReference type="InterPro" id="IPR013767">
    <property type="entry name" value="PAS_fold"/>
</dbReference>
<keyword evidence="7" id="KW-0418">Kinase</keyword>
<dbReference type="GO" id="GO:0005886">
    <property type="term" value="C:plasma membrane"/>
    <property type="evidence" value="ECO:0007669"/>
    <property type="project" value="UniProtKB-SubCell"/>
</dbReference>
<dbReference type="SMART" id="SM00091">
    <property type="entry name" value="PAS"/>
    <property type="match status" value="1"/>
</dbReference>
<keyword evidence="6" id="KW-0808">Transferase</keyword>
<keyword evidence="10" id="KW-1133">Transmembrane helix</keyword>
<dbReference type="SMART" id="SM00387">
    <property type="entry name" value="HATPase_c"/>
    <property type="match status" value="1"/>
</dbReference>
<dbReference type="Pfam" id="PF00512">
    <property type="entry name" value="HisKA"/>
    <property type="match status" value="1"/>
</dbReference>
<dbReference type="InterPro" id="IPR005467">
    <property type="entry name" value="His_kinase_dom"/>
</dbReference>
<dbReference type="Pfam" id="PF00989">
    <property type="entry name" value="PAS"/>
    <property type="match status" value="1"/>
</dbReference>
<evidence type="ECO:0000256" key="7">
    <source>
        <dbReference type="ARBA" id="ARBA00022777"/>
    </source>
</evidence>
<dbReference type="Proteomes" id="UP000632740">
    <property type="component" value="Unassembled WGS sequence"/>
</dbReference>
<evidence type="ECO:0000256" key="5">
    <source>
        <dbReference type="ARBA" id="ARBA00022553"/>
    </source>
</evidence>
<dbReference type="PRINTS" id="PR00344">
    <property type="entry name" value="BCTRLSENSOR"/>
</dbReference>
<dbReference type="RefSeq" id="WP_203758709.1">
    <property type="nucleotide sequence ID" value="NZ_BONK01000023.1"/>
</dbReference>
<evidence type="ECO:0000259" key="12">
    <source>
        <dbReference type="PROSITE" id="PS50112"/>
    </source>
</evidence>
<evidence type="ECO:0000259" key="13">
    <source>
        <dbReference type="PROSITE" id="PS50113"/>
    </source>
</evidence>
<evidence type="ECO:0000256" key="4">
    <source>
        <dbReference type="ARBA" id="ARBA00012438"/>
    </source>
</evidence>
<comment type="cofactor">
    <cofactor evidence="2">
        <name>a divalent metal cation</name>
        <dbReference type="ChEBI" id="CHEBI:60240"/>
    </cofactor>
</comment>
<feature type="transmembrane region" description="Helical" evidence="10">
    <location>
        <begin position="156"/>
        <end position="173"/>
    </location>
</feature>
<dbReference type="InterPro" id="IPR050736">
    <property type="entry name" value="Sensor_HK_Regulatory"/>
</dbReference>
<evidence type="ECO:0000256" key="8">
    <source>
        <dbReference type="ARBA" id="ARBA00023012"/>
    </source>
</evidence>
<dbReference type="NCBIfam" id="TIGR00229">
    <property type="entry name" value="sensory_box"/>
    <property type="match status" value="1"/>
</dbReference>
<comment type="subcellular location">
    <subcellularLocation>
        <location evidence="3">Cell membrane</location>
    </subcellularLocation>
</comment>
<evidence type="ECO:0000256" key="1">
    <source>
        <dbReference type="ARBA" id="ARBA00000085"/>
    </source>
</evidence>
<dbReference type="CDD" id="cd00075">
    <property type="entry name" value="HATPase"/>
    <property type="match status" value="1"/>
</dbReference>
<dbReference type="Gene3D" id="3.30.565.10">
    <property type="entry name" value="Histidine kinase-like ATPase, C-terminal domain"/>
    <property type="match status" value="1"/>
</dbReference>
<dbReference type="SMART" id="SM00086">
    <property type="entry name" value="PAC"/>
    <property type="match status" value="1"/>
</dbReference>
<reference evidence="14" key="1">
    <citation type="submission" date="2021-01" db="EMBL/GenBank/DDBJ databases">
        <title>Whole genome shotgun sequence of Cellulomonas chitinilytica NBRC 110799.</title>
        <authorList>
            <person name="Komaki H."/>
            <person name="Tamura T."/>
        </authorList>
    </citation>
    <scope>NUCLEOTIDE SEQUENCE</scope>
    <source>
        <strain evidence="14">NBRC 110799</strain>
    </source>
</reference>
<dbReference type="InterPro" id="IPR001610">
    <property type="entry name" value="PAC"/>
</dbReference>
<dbReference type="GO" id="GO:0005509">
    <property type="term" value="F:calcium ion binding"/>
    <property type="evidence" value="ECO:0007669"/>
    <property type="project" value="UniProtKB-ARBA"/>
</dbReference>
<sequence>MSGEVPVVRPPAGGPGAAGAAGVLPGGVRDDLSEGGSRYLVRISRFLGPDAGVVERQLPFLFVYTIGVLTTLSPAVPVTRPGSVVASVVVVVAQAVLARVLPWGRWPVAAQDVLPILQILAVALVRDGTGGVGSYCTTMVFLPVIALAAQPGRRGVFIVAVSMIGVVLLPVVFDPDVPISANLVIRSLYLALVGVVIAVTVDEITDRLRARTASIDTLRASQEALLERTRADARELARVANARRAARDQLISVIDSATEQAIIATDATGLVEVFNAGAEHLLGYAEGEVVHRMRLTDFHVRDELDARRRELFQDASTVDEPMALLAPLVAPALAGRPEIRDWTYERRDGSQVLVRLAVTRRTEADGSVSGYVVVATDITEEQEAARLKDEFVSLVSHELRTPLTSVLGYLELLQDGTDPLTDEQREYVEVIERNARRQLRLVGDLLLTAQVDAGTFAIAPLPVDLADVVRAAVVSAAPVAEQSGVVLEVAAQSAPAVADAQRISQAVDNLISNALKFTPAGGRVVVECAPVLDGGARLAVSDTGIGIAPDELSRLTTRFFRATTATRRAIPGVGLGLAITKAVVEAHGGTLDILSSVGEGTTFAIALPATPPT</sequence>
<evidence type="ECO:0000256" key="6">
    <source>
        <dbReference type="ARBA" id="ARBA00022679"/>
    </source>
</evidence>
<proteinExistence type="predicted"/>
<dbReference type="SUPFAM" id="SSF55785">
    <property type="entry name" value="PYP-like sensor domain (PAS domain)"/>
    <property type="match status" value="1"/>
</dbReference>
<feature type="domain" description="PAS" evidence="12">
    <location>
        <begin position="246"/>
        <end position="298"/>
    </location>
</feature>
<dbReference type="PROSITE" id="PS50109">
    <property type="entry name" value="HIS_KIN"/>
    <property type="match status" value="1"/>
</dbReference>
<dbReference type="InterPro" id="IPR003661">
    <property type="entry name" value="HisK_dim/P_dom"/>
</dbReference>
<feature type="transmembrane region" description="Helical" evidence="10">
    <location>
        <begin position="132"/>
        <end position="149"/>
    </location>
</feature>
<evidence type="ECO:0000313" key="15">
    <source>
        <dbReference type="Proteomes" id="UP000632740"/>
    </source>
</evidence>
<dbReference type="Gene3D" id="3.30.450.20">
    <property type="entry name" value="PAS domain"/>
    <property type="match status" value="1"/>
</dbReference>
<dbReference type="PANTHER" id="PTHR43711">
    <property type="entry name" value="TWO-COMPONENT HISTIDINE KINASE"/>
    <property type="match status" value="1"/>
</dbReference>
<dbReference type="CDD" id="cd00082">
    <property type="entry name" value="HisKA"/>
    <property type="match status" value="1"/>
</dbReference>
<gene>
    <name evidence="14" type="ORF">Cch01nite_44290</name>
</gene>
<dbReference type="SMART" id="SM00388">
    <property type="entry name" value="HisKA"/>
    <property type="match status" value="1"/>
</dbReference>
<dbReference type="PANTHER" id="PTHR43711:SF1">
    <property type="entry name" value="HISTIDINE KINASE 1"/>
    <property type="match status" value="1"/>
</dbReference>
<name>A0A919U173_9CELL</name>
<dbReference type="EC" id="2.7.13.3" evidence="4"/>
<protein>
    <recommendedName>
        <fullName evidence="4">histidine kinase</fullName>
        <ecNumber evidence="4">2.7.13.3</ecNumber>
    </recommendedName>
</protein>
<dbReference type="FunFam" id="1.10.287.130:FF:000001">
    <property type="entry name" value="Two-component sensor histidine kinase"/>
    <property type="match status" value="1"/>
</dbReference>
<evidence type="ECO:0000256" key="9">
    <source>
        <dbReference type="ARBA" id="ARBA00023136"/>
    </source>
</evidence>
<dbReference type="GO" id="GO:0006355">
    <property type="term" value="P:regulation of DNA-templated transcription"/>
    <property type="evidence" value="ECO:0007669"/>
    <property type="project" value="InterPro"/>
</dbReference>
<dbReference type="Pfam" id="PF02518">
    <property type="entry name" value="HATPase_c"/>
    <property type="match status" value="1"/>
</dbReference>
<dbReference type="InterPro" id="IPR036097">
    <property type="entry name" value="HisK_dim/P_sf"/>
</dbReference>
<keyword evidence="9 10" id="KW-0472">Membrane</keyword>
<evidence type="ECO:0000256" key="2">
    <source>
        <dbReference type="ARBA" id="ARBA00001968"/>
    </source>
</evidence>
<keyword evidence="10" id="KW-0812">Transmembrane</keyword>
<comment type="catalytic activity">
    <reaction evidence="1">
        <text>ATP + protein L-histidine = ADP + protein N-phospho-L-histidine.</text>
        <dbReference type="EC" id="2.7.13.3"/>
    </reaction>
</comment>
<evidence type="ECO:0000259" key="11">
    <source>
        <dbReference type="PROSITE" id="PS50109"/>
    </source>
</evidence>
<feature type="domain" description="PAC" evidence="13">
    <location>
        <begin position="338"/>
        <end position="390"/>
    </location>
</feature>
<dbReference type="SUPFAM" id="SSF47384">
    <property type="entry name" value="Homodimeric domain of signal transducing histidine kinase"/>
    <property type="match status" value="1"/>
</dbReference>
<dbReference type="InterPro" id="IPR000014">
    <property type="entry name" value="PAS"/>
</dbReference>
<evidence type="ECO:0000256" key="3">
    <source>
        <dbReference type="ARBA" id="ARBA00004236"/>
    </source>
</evidence>
<dbReference type="InterPro" id="IPR000700">
    <property type="entry name" value="PAS-assoc_C"/>
</dbReference>
<dbReference type="Gene3D" id="1.10.287.130">
    <property type="match status" value="1"/>
</dbReference>
<organism evidence="14 15">
    <name type="scientific">Cellulomonas chitinilytica</name>
    <dbReference type="NCBI Taxonomy" id="398759"/>
    <lineage>
        <taxon>Bacteria</taxon>
        <taxon>Bacillati</taxon>
        <taxon>Actinomycetota</taxon>
        <taxon>Actinomycetes</taxon>
        <taxon>Micrococcales</taxon>
        <taxon>Cellulomonadaceae</taxon>
        <taxon>Cellulomonas</taxon>
    </lineage>
</organism>
<dbReference type="InterPro" id="IPR035965">
    <property type="entry name" value="PAS-like_dom_sf"/>
</dbReference>
<keyword evidence="15" id="KW-1185">Reference proteome</keyword>
<feature type="domain" description="Histidine kinase" evidence="11">
    <location>
        <begin position="394"/>
        <end position="611"/>
    </location>
</feature>
<dbReference type="AlphaFoldDB" id="A0A919U173"/>
<keyword evidence="8" id="KW-0902">Two-component regulatory system</keyword>
<dbReference type="InterPro" id="IPR003594">
    <property type="entry name" value="HATPase_dom"/>
</dbReference>
<dbReference type="InterPro" id="IPR036890">
    <property type="entry name" value="HATPase_C_sf"/>
</dbReference>
<keyword evidence="5" id="KW-0597">Phosphoprotein</keyword>
<dbReference type="EMBL" id="BONK01000023">
    <property type="protein sequence ID" value="GIG23705.1"/>
    <property type="molecule type" value="Genomic_DNA"/>
</dbReference>
<dbReference type="CDD" id="cd00130">
    <property type="entry name" value="PAS"/>
    <property type="match status" value="1"/>
</dbReference>
<dbReference type="InterPro" id="IPR004358">
    <property type="entry name" value="Sig_transdc_His_kin-like_C"/>
</dbReference>
<comment type="caution">
    <text evidence="14">The sequence shown here is derived from an EMBL/GenBank/DDBJ whole genome shotgun (WGS) entry which is preliminary data.</text>
</comment>
<evidence type="ECO:0000256" key="10">
    <source>
        <dbReference type="SAM" id="Phobius"/>
    </source>
</evidence>
<dbReference type="GO" id="GO:0000155">
    <property type="term" value="F:phosphorelay sensor kinase activity"/>
    <property type="evidence" value="ECO:0007669"/>
    <property type="project" value="InterPro"/>
</dbReference>
<evidence type="ECO:0000313" key="14">
    <source>
        <dbReference type="EMBL" id="GIG23705.1"/>
    </source>
</evidence>
<dbReference type="SUPFAM" id="SSF55874">
    <property type="entry name" value="ATPase domain of HSP90 chaperone/DNA topoisomerase II/histidine kinase"/>
    <property type="match status" value="1"/>
</dbReference>
<dbReference type="PROSITE" id="PS50112">
    <property type="entry name" value="PAS"/>
    <property type="match status" value="1"/>
</dbReference>